<protein>
    <submittedName>
        <fullName evidence="1">Uncharacterized protein</fullName>
    </submittedName>
</protein>
<gene>
    <name evidence="1" type="ORF">JMJ77_008215</name>
</gene>
<accession>A0A9P7UGP4</accession>
<proteinExistence type="predicted"/>
<evidence type="ECO:0000313" key="2">
    <source>
        <dbReference type="Proteomes" id="UP000699042"/>
    </source>
</evidence>
<dbReference type="AlphaFoldDB" id="A0A9P7UGP4"/>
<name>A0A9P7UGP4_9PEZI</name>
<dbReference type="EMBL" id="JAESDN010000002">
    <property type="protein sequence ID" value="KAG7055764.1"/>
    <property type="molecule type" value="Genomic_DNA"/>
</dbReference>
<keyword evidence="2" id="KW-1185">Reference proteome</keyword>
<reference evidence="1" key="1">
    <citation type="submission" date="2021-05" db="EMBL/GenBank/DDBJ databases">
        <title>Comparative genomics of three Colletotrichum scovillei strains and genetic complementation revealed genes involved fungal growth and virulence on chili pepper.</title>
        <authorList>
            <person name="Hsieh D.-K."/>
            <person name="Chuang S.-C."/>
            <person name="Chen C.-Y."/>
            <person name="Chao Y.-T."/>
            <person name="Lu M.-Y.J."/>
            <person name="Lee M.-H."/>
            <person name="Shih M.-C."/>
        </authorList>
    </citation>
    <scope>NUCLEOTIDE SEQUENCE</scope>
    <source>
        <strain evidence="1">Coll-153</strain>
    </source>
</reference>
<dbReference type="Proteomes" id="UP000699042">
    <property type="component" value="Unassembled WGS sequence"/>
</dbReference>
<sequence>MDSRQPSRIGWRVCGLEGLVIWNDYRGSDIFGPALNPLASTVGLKLASGTLSCCLETIYKSQQGYLWALWTITSCLGVS</sequence>
<comment type="caution">
    <text evidence="1">The sequence shown here is derived from an EMBL/GenBank/DDBJ whole genome shotgun (WGS) entry which is preliminary data.</text>
</comment>
<evidence type="ECO:0000313" key="1">
    <source>
        <dbReference type="EMBL" id="KAG7055764.1"/>
    </source>
</evidence>
<organism evidence="1 2">
    <name type="scientific">Colletotrichum scovillei</name>
    <dbReference type="NCBI Taxonomy" id="1209932"/>
    <lineage>
        <taxon>Eukaryota</taxon>
        <taxon>Fungi</taxon>
        <taxon>Dikarya</taxon>
        <taxon>Ascomycota</taxon>
        <taxon>Pezizomycotina</taxon>
        <taxon>Sordariomycetes</taxon>
        <taxon>Hypocreomycetidae</taxon>
        <taxon>Glomerellales</taxon>
        <taxon>Glomerellaceae</taxon>
        <taxon>Colletotrichum</taxon>
        <taxon>Colletotrichum acutatum species complex</taxon>
    </lineage>
</organism>